<accession>A0AAD6CW68</accession>
<dbReference type="PANTHER" id="PTHR40780">
    <property type="entry name" value="DUF3669 DOMAIN-CONTAINING PROTEIN"/>
    <property type="match status" value="1"/>
</dbReference>
<dbReference type="InterPro" id="IPR022137">
    <property type="entry name" value="Znf_prot_DUF3669"/>
</dbReference>
<evidence type="ECO:0000313" key="3">
    <source>
        <dbReference type="Proteomes" id="UP001220324"/>
    </source>
</evidence>
<evidence type="ECO:0000313" key="2">
    <source>
        <dbReference type="EMBL" id="KAJ5540506.1"/>
    </source>
</evidence>
<evidence type="ECO:0000259" key="1">
    <source>
        <dbReference type="Pfam" id="PF12417"/>
    </source>
</evidence>
<dbReference type="Proteomes" id="UP001220324">
    <property type="component" value="Unassembled WGS sequence"/>
</dbReference>
<name>A0AAD6CW68_9EURO</name>
<gene>
    <name evidence="2" type="ORF">N7494_005582</name>
</gene>
<reference evidence="2 3" key="1">
    <citation type="journal article" date="2023" name="IMA Fungus">
        <title>Comparative genomic study of the Penicillium genus elucidates a diverse pangenome and 15 lateral gene transfer events.</title>
        <authorList>
            <person name="Petersen C."/>
            <person name="Sorensen T."/>
            <person name="Nielsen M.R."/>
            <person name="Sondergaard T.E."/>
            <person name="Sorensen J.L."/>
            <person name="Fitzpatrick D.A."/>
            <person name="Frisvad J.C."/>
            <person name="Nielsen K.L."/>
        </authorList>
    </citation>
    <scope>NUCLEOTIDE SEQUENCE [LARGE SCALE GENOMIC DNA]</scope>
    <source>
        <strain evidence="2 3">IBT 35679</strain>
    </source>
</reference>
<dbReference type="PANTHER" id="PTHR40780:SF2">
    <property type="entry name" value="DUF3669 DOMAIN-CONTAINING PROTEIN"/>
    <property type="match status" value="1"/>
</dbReference>
<feature type="domain" description="DUF3669" evidence="1">
    <location>
        <begin position="155"/>
        <end position="224"/>
    </location>
</feature>
<dbReference type="AlphaFoldDB" id="A0AAD6CW68"/>
<dbReference type="EMBL" id="JAQIZZ010000005">
    <property type="protein sequence ID" value="KAJ5540506.1"/>
    <property type="molecule type" value="Genomic_DNA"/>
</dbReference>
<sequence length="261" mass="30061">MTLITQRILPLPKLARDILIEKYCPDTSRKRVAAHPTNRDCLARVYLGRRRTTTAPSANFTLRNFNLHLDQMIELGLPVKDLAIDIGEALAVVHWSAHVDGYDIEFVLGSEESMEYTGDLCLTRKLTMAQLAAMSPHTDIESLMPFDFEPRTTRLWILDYNLCNIWDESVALKNPDTLISHLVLSFFENDPYYPLPLLEDCVDRELWEVFSTAYVQRADQVIEGKDPRLASLPQKFIDGCVQRERRSLEYGLGHGHREWKQ</sequence>
<organism evidence="2 3">
    <name type="scientific">Penicillium frequentans</name>
    <dbReference type="NCBI Taxonomy" id="3151616"/>
    <lineage>
        <taxon>Eukaryota</taxon>
        <taxon>Fungi</taxon>
        <taxon>Dikarya</taxon>
        <taxon>Ascomycota</taxon>
        <taxon>Pezizomycotina</taxon>
        <taxon>Eurotiomycetes</taxon>
        <taxon>Eurotiomycetidae</taxon>
        <taxon>Eurotiales</taxon>
        <taxon>Aspergillaceae</taxon>
        <taxon>Penicillium</taxon>
    </lineage>
</organism>
<comment type="caution">
    <text evidence="2">The sequence shown here is derived from an EMBL/GenBank/DDBJ whole genome shotgun (WGS) entry which is preliminary data.</text>
</comment>
<keyword evidence="3" id="KW-1185">Reference proteome</keyword>
<proteinExistence type="predicted"/>
<dbReference type="Pfam" id="PF12417">
    <property type="entry name" value="DUF3669"/>
    <property type="match status" value="1"/>
</dbReference>
<protein>
    <submittedName>
        <fullName evidence="2">Zinc finger protein-domain-containing protein</fullName>
    </submittedName>
</protein>